<keyword evidence="3" id="KW-0378">Hydrolase</keyword>
<dbReference type="InterPro" id="IPR035398">
    <property type="entry name" value="Bac_rhamnosid_C"/>
</dbReference>
<name>A0A1H1ZRA2_9ACTN</name>
<reference evidence="8 9" key="1">
    <citation type="submission" date="2016-10" db="EMBL/GenBank/DDBJ databases">
        <authorList>
            <person name="de Groot N.N."/>
        </authorList>
    </citation>
    <scope>NUCLEOTIDE SEQUENCE [LARGE SCALE GENOMIC DNA]</scope>
    <source>
        <strain evidence="8 9">DSM 21800</strain>
    </source>
</reference>
<dbReference type="SUPFAM" id="SSF48208">
    <property type="entry name" value="Six-hairpin glycosidases"/>
    <property type="match status" value="1"/>
</dbReference>
<feature type="domain" description="Alpha-L-rhamnosidase concanavalin-like" evidence="4">
    <location>
        <begin position="239"/>
        <end position="333"/>
    </location>
</feature>
<gene>
    <name evidence="8" type="ORF">SAMN04489812_5403</name>
</gene>
<dbReference type="Pfam" id="PF08531">
    <property type="entry name" value="Bac_rhamnosid_N"/>
    <property type="match status" value="1"/>
</dbReference>
<dbReference type="STRING" id="630515.SAMN04489812_5403"/>
<dbReference type="Proteomes" id="UP000199103">
    <property type="component" value="Chromosome I"/>
</dbReference>
<dbReference type="GO" id="GO:0005975">
    <property type="term" value="P:carbohydrate metabolic process"/>
    <property type="evidence" value="ECO:0007669"/>
    <property type="project" value="InterPro"/>
</dbReference>
<dbReference type="InterPro" id="IPR008902">
    <property type="entry name" value="Rhamnosid_concanavalin"/>
</dbReference>
<dbReference type="InterPro" id="IPR008928">
    <property type="entry name" value="6-hairpin_glycosidase_sf"/>
</dbReference>
<dbReference type="InterPro" id="IPR013737">
    <property type="entry name" value="Bac_rhamnosid_N"/>
</dbReference>
<feature type="domain" description="Bacterial alpha-L-rhamnosidase N-terminal" evidence="5">
    <location>
        <begin position="54"/>
        <end position="206"/>
    </location>
</feature>
<dbReference type="AlphaFoldDB" id="A0A1H1ZRA2"/>
<evidence type="ECO:0000256" key="1">
    <source>
        <dbReference type="ARBA" id="ARBA00001445"/>
    </source>
</evidence>
<comment type="catalytic activity">
    <reaction evidence="1">
        <text>Hydrolysis of terminal non-reducing alpha-L-rhamnose residues in alpha-L-rhamnosides.</text>
        <dbReference type="EC" id="3.2.1.40"/>
    </reaction>
</comment>
<dbReference type="OrthoDB" id="9761045at2"/>
<dbReference type="GO" id="GO:0030596">
    <property type="term" value="F:alpha-L-rhamnosidase activity"/>
    <property type="evidence" value="ECO:0007669"/>
    <property type="project" value="UniProtKB-EC"/>
</dbReference>
<organism evidence="8 9">
    <name type="scientific">Microlunatus soli</name>
    <dbReference type="NCBI Taxonomy" id="630515"/>
    <lineage>
        <taxon>Bacteria</taxon>
        <taxon>Bacillati</taxon>
        <taxon>Actinomycetota</taxon>
        <taxon>Actinomycetes</taxon>
        <taxon>Propionibacteriales</taxon>
        <taxon>Propionibacteriaceae</taxon>
        <taxon>Microlunatus</taxon>
    </lineage>
</organism>
<dbReference type="InterPro" id="IPR035396">
    <property type="entry name" value="Bac_rhamnosid6H"/>
</dbReference>
<evidence type="ECO:0000313" key="9">
    <source>
        <dbReference type="Proteomes" id="UP000199103"/>
    </source>
</evidence>
<dbReference type="EC" id="3.2.1.40" evidence="2"/>
<dbReference type="Pfam" id="PF17390">
    <property type="entry name" value="Bac_rhamnosid_C"/>
    <property type="match status" value="1"/>
</dbReference>
<evidence type="ECO:0000259" key="5">
    <source>
        <dbReference type="Pfam" id="PF08531"/>
    </source>
</evidence>
<dbReference type="Gene3D" id="2.60.420.10">
    <property type="entry name" value="Maltose phosphorylase, domain 3"/>
    <property type="match status" value="1"/>
</dbReference>
<dbReference type="Gene3D" id="2.60.120.260">
    <property type="entry name" value="Galactose-binding domain-like"/>
    <property type="match status" value="2"/>
</dbReference>
<dbReference type="InterPro" id="IPR012341">
    <property type="entry name" value="6hp_glycosidase-like_sf"/>
</dbReference>
<evidence type="ECO:0000259" key="7">
    <source>
        <dbReference type="Pfam" id="PF17390"/>
    </source>
</evidence>
<accession>A0A1H1ZRA2</accession>
<dbReference type="RefSeq" id="WP_091529444.1">
    <property type="nucleotide sequence ID" value="NZ_LT629772.1"/>
</dbReference>
<dbReference type="Pfam" id="PF05592">
    <property type="entry name" value="Bac_rhamnosid"/>
    <property type="match status" value="1"/>
</dbReference>
<evidence type="ECO:0000256" key="3">
    <source>
        <dbReference type="ARBA" id="ARBA00022801"/>
    </source>
</evidence>
<proteinExistence type="predicted"/>
<dbReference type="InterPro" id="IPR016007">
    <property type="entry name" value="Alpha_rhamnosid"/>
</dbReference>
<feature type="domain" description="Alpha-L-rhamnosidase C-terminal" evidence="7">
    <location>
        <begin position="696"/>
        <end position="766"/>
    </location>
</feature>
<sequence>MTDTRPRPGTRPDADVVQDLAGADWITHPDWAGPEPGWATPTLRTMINCDQPPVRAQLTIVGLGVWVAHLNGRPVSADVLEPGSSEFTRRVAARRYPVGELITAGRNEFVLQLGEGSAHVRRAPNRYTKLVGRRVAPRARVSIVLDFADGSSRRIVSGTDWQARLGPTALSHWYGGEDYDAGLEPAGWLTSQGSADDGWDTAVVVGDAGTDPQPWTRRTPPTRVQELFEPAARWSVGEVEVVDFGRNLAGREVIRLDPGIPAGTRIELRPAEYLAADGTVDQHSTGSPIVDTYTTADPPHPSGAAPREPVSWRPQFGYHGFRYLQIQAFGPDGAPTPTEGVAVQAERLMTDDRPVGSFGCSDPTLSGIHTMVRNAIQSNLYSVPTDCPHREKLGWLEQLHLVIDPLTRSFDVADHLADMITHMADAQTADGLIPSITPELVVFDHPTHIGDDHGFRDDVNWGSAIWQLPWALYRTYGDLAPARAAWEPGLAYLRYLQGIAGDGLLDHGLADWITLDDSTPRVLVANYGLISMLDVGVRLAEVLGHEDERRRLAETAGRLRRLLADDQIRETDGGPRIGSGSQASLALMIDLGGVLSATQQQHAEQELVELLHRGGGRITVGEIGLPALVRVLTRLGEHELIRTMVSRTDVPGYGQMLAAGYTALAEHWTGAASRKSANHFMLGYIDRWLTGSIGGLEQAPGDVGWRRAVVAIAPLAGLDRAQHDYDGPSGRWALEWQRDGDTVRLRITVPPGAEAEIVTPAGFRDAAADRHRWTVGPGDQVIDFVEIVTA</sequence>
<evidence type="ECO:0000313" key="8">
    <source>
        <dbReference type="EMBL" id="SDT36325.1"/>
    </source>
</evidence>
<dbReference type="Gene3D" id="1.50.10.10">
    <property type="match status" value="1"/>
</dbReference>
<dbReference type="Pfam" id="PF17389">
    <property type="entry name" value="Bac_rhamnosid6H"/>
    <property type="match status" value="1"/>
</dbReference>
<evidence type="ECO:0000259" key="6">
    <source>
        <dbReference type="Pfam" id="PF17389"/>
    </source>
</evidence>
<dbReference type="PANTHER" id="PTHR33307:SF11">
    <property type="entry name" value="ALPHA-L-RHAMNOSIDASE"/>
    <property type="match status" value="1"/>
</dbReference>
<protein>
    <recommendedName>
        <fullName evidence="2">alpha-L-rhamnosidase</fullName>
        <ecNumber evidence="2">3.2.1.40</ecNumber>
    </recommendedName>
</protein>
<evidence type="ECO:0000259" key="4">
    <source>
        <dbReference type="Pfam" id="PF05592"/>
    </source>
</evidence>
<evidence type="ECO:0000256" key="2">
    <source>
        <dbReference type="ARBA" id="ARBA00012652"/>
    </source>
</evidence>
<dbReference type="EMBL" id="LT629772">
    <property type="protein sequence ID" value="SDT36325.1"/>
    <property type="molecule type" value="Genomic_DNA"/>
</dbReference>
<dbReference type="PANTHER" id="PTHR33307">
    <property type="entry name" value="ALPHA-RHAMNOSIDASE (EUROFUNG)"/>
    <property type="match status" value="1"/>
</dbReference>
<feature type="domain" description="Alpha-L-rhamnosidase six-hairpin glycosidase" evidence="6">
    <location>
        <begin position="355"/>
        <end position="690"/>
    </location>
</feature>
<keyword evidence="9" id="KW-1185">Reference proteome</keyword>